<name>A0A6U0LFD4_9EUKA</name>
<evidence type="ECO:0000313" key="2">
    <source>
        <dbReference type="EMBL" id="CAD9084649.1"/>
    </source>
</evidence>
<proteinExistence type="predicted"/>
<feature type="compositionally biased region" description="Polar residues" evidence="1">
    <location>
        <begin position="353"/>
        <end position="364"/>
    </location>
</feature>
<reference evidence="2" key="1">
    <citation type="submission" date="2021-01" db="EMBL/GenBank/DDBJ databases">
        <authorList>
            <person name="Corre E."/>
            <person name="Pelletier E."/>
            <person name="Niang G."/>
            <person name="Scheremetjew M."/>
            <person name="Finn R."/>
            <person name="Kale V."/>
            <person name="Holt S."/>
            <person name="Cochrane G."/>
            <person name="Meng A."/>
            <person name="Brown T."/>
            <person name="Cohen L."/>
        </authorList>
    </citation>
    <scope>NUCLEOTIDE SEQUENCE</scope>
    <source>
        <strain evidence="2">WS</strain>
    </source>
</reference>
<protein>
    <submittedName>
        <fullName evidence="2">Uncharacterized protein</fullName>
    </submittedName>
</protein>
<sequence length="473" mass="51988">MAKNSKDATIPSGTTRKRNERNNVEIPLQYKTHYTLLTEDMMIDARQKSQHQQIQLKGRDKRSSGSLPPPAPPAALNKAPSTPEHTPLDAEEPSMAELLKGDNTLSAVVRHVYSYTSFELSMTSTKLKNIPHPPAHCLFKTHNYTISIFPRPQDNSPVLLPELYRYVATATLKSTSNHIQPLGYSFQHNYTKDSLELVVSFHAASFARNTEFHLLIDVYLDEMDGGNKLTRLLSLESDPFYVYSKPDVYVKQMRGSSSTKKKKKSTPVTPASSSPTSSVNASPVRVHSSLSNPVDILAKAALSAQDPQTPLSERRSKKRSNPATDPTNTATTTRTNSSSAGSNVDTPPLLPEPSSQDSLPSSLVATPPHKKRKLNQHATETAMASSMEDTAGRALSALSAYASRMSPGSPPPTFSMSPPRTGESSPPPGRFFSSQESTFNMDDRNSQRMDIALFQDSMPKTMKPLKKRFSQDA</sequence>
<feature type="compositionally biased region" description="Polar residues" evidence="1">
    <location>
        <begin position="414"/>
        <end position="424"/>
    </location>
</feature>
<evidence type="ECO:0000256" key="1">
    <source>
        <dbReference type="SAM" id="MobiDB-lite"/>
    </source>
</evidence>
<feature type="compositionally biased region" description="Low complexity" evidence="1">
    <location>
        <begin position="321"/>
        <end position="343"/>
    </location>
</feature>
<evidence type="ECO:0000313" key="3">
    <source>
        <dbReference type="EMBL" id="CAD9084650.1"/>
    </source>
</evidence>
<feature type="region of interest" description="Disordered" evidence="1">
    <location>
        <begin position="46"/>
        <end position="90"/>
    </location>
</feature>
<gene>
    <name evidence="2" type="ORF">PCOS0759_LOCUS7903</name>
    <name evidence="3" type="ORF">PCOS0759_LOCUS7904</name>
</gene>
<feature type="compositionally biased region" description="Low complexity" evidence="1">
    <location>
        <begin position="393"/>
        <end position="406"/>
    </location>
</feature>
<accession>A0A6U0LFD4</accession>
<dbReference type="EMBL" id="HBGD01009609">
    <property type="protein sequence ID" value="CAD9084649.1"/>
    <property type="molecule type" value="Transcribed_RNA"/>
</dbReference>
<dbReference type="AlphaFoldDB" id="A0A6U0LFD4"/>
<organism evidence="2">
    <name type="scientific">Percolomonas cosmopolitus</name>
    <dbReference type="NCBI Taxonomy" id="63605"/>
    <lineage>
        <taxon>Eukaryota</taxon>
        <taxon>Discoba</taxon>
        <taxon>Heterolobosea</taxon>
        <taxon>Tetramitia</taxon>
        <taxon>Eutetramitia</taxon>
        <taxon>Percolomonadidae</taxon>
        <taxon>Percolomonas</taxon>
    </lineage>
</organism>
<feature type="region of interest" description="Disordered" evidence="1">
    <location>
        <begin position="252"/>
        <end position="286"/>
    </location>
</feature>
<feature type="region of interest" description="Disordered" evidence="1">
    <location>
        <begin position="301"/>
        <end position="437"/>
    </location>
</feature>
<dbReference type="EMBL" id="HBGD01009610">
    <property type="protein sequence ID" value="CAD9084650.1"/>
    <property type="molecule type" value="Transcribed_RNA"/>
</dbReference>
<feature type="compositionally biased region" description="Low complexity" evidence="1">
    <location>
        <begin position="266"/>
        <end position="284"/>
    </location>
</feature>
<feature type="region of interest" description="Disordered" evidence="1">
    <location>
        <begin position="1"/>
        <end position="26"/>
    </location>
</feature>
<feature type="compositionally biased region" description="Polar residues" evidence="1">
    <location>
        <begin position="376"/>
        <end position="388"/>
    </location>
</feature>